<evidence type="ECO:0000259" key="2">
    <source>
        <dbReference type="Pfam" id="PF20815"/>
    </source>
</evidence>
<organism evidence="5 6">
    <name type="scientific">Rhodococcus gordoniae</name>
    <dbReference type="NCBI Taxonomy" id="223392"/>
    <lineage>
        <taxon>Bacteria</taxon>
        <taxon>Bacillati</taxon>
        <taxon>Actinomycetota</taxon>
        <taxon>Actinomycetes</taxon>
        <taxon>Mycobacteriales</taxon>
        <taxon>Nocardiaceae</taxon>
        <taxon>Rhodococcus</taxon>
    </lineage>
</organism>
<dbReference type="EMBL" id="UGVI01000003">
    <property type="protein sequence ID" value="SUF09238.1"/>
    <property type="molecule type" value="Genomic_DNA"/>
</dbReference>
<feature type="domain" description="GIY-YIG catalytic" evidence="2">
    <location>
        <begin position="297"/>
        <end position="438"/>
    </location>
</feature>
<feature type="domain" description="DUF7662" evidence="4">
    <location>
        <begin position="4"/>
        <end position="74"/>
    </location>
</feature>
<feature type="region of interest" description="Disordered" evidence="1">
    <location>
        <begin position="77"/>
        <end position="100"/>
    </location>
</feature>
<evidence type="ECO:0000313" key="6">
    <source>
        <dbReference type="Proteomes" id="UP000254569"/>
    </source>
</evidence>
<dbReference type="AlphaFoldDB" id="A0A379PPL1"/>
<dbReference type="RefSeq" id="WP_245207851.1">
    <property type="nucleotide sequence ID" value="NZ_LPZN01000021.1"/>
</dbReference>
<sequence length="441" mass="47811">MAHWDVLIDKLAVADTPVRLTWDELESLVGDLPTSAVRHRTWWSGDRGHVNAWKAAGFVLTDLRLGETVTFDRITTPGHPSSDVVAADGPGPTATAGERSDGHVEADLVLVTCVKSKREAPSAAKDLYVSPLFTKQRAYAEQTGRPWFILSAEHGLVAPDDWLAPYERYLPDTPPAYRAAWGRWVAERLELLTGPLQDRVVEIHAGATYLDALAPHLHAKGASIRTPLAGLSMGHRLSWYTQHGSDTPAAEPTPVADGGATHADTAAFVAGLLDHTHAMRPTQFLATDPAPWKRPGLYSWWVDAAGADDLTVGLDLPIAPGLIYAGLAGATRWPSGKRSSNTLWSRIAGMHLGGKHEFSTFRRTLGSILAHAQGSDVIDETALTAWMTRHLSVVAIASADPDTLGHLEDEVLAAIDPPLNLQGMAATPVRIRLKELRRRHR</sequence>
<dbReference type="Pfam" id="PF21818">
    <property type="entry name" value="DUF6884"/>
    <property type="match status" value="1"/>
</dbReference>
<name>A0A379PPL1_9NOCA</name>
<reference evidence="5 6" key="1">
    <citation type="submission" date="2018-06" db="EMBL/GenBank/DDBJ databases">
        <authorList>
            <consortium name="Pathogen Informatics"/>
            <person name="Doyle S."/>
        </authorList>
    </citation>
    <scope>NUCLEOTIDE SEQUENCE [LARGE SCALE GENOMIC DNA]</scope>
    <source>
        <strain evidence="5 6">NCTC13296</strain>
    </source>
</reference>
<dbReference type="InterPro" id="IPR049251">
    <property type="entry name" value="DUF6884"/>
</dbReference>
<protein>
    <submittedName>
        <fullName evidence="5">Uncharacterized protein</fullName>
    </submittedName>
</protein>
<evidence type="ECO:0000259" key="4">
    <source>
        <dbReference type="Pfam" id="PF24698"/>
    </source>
</evidence>
<dbReference type="InterPro" id="IPR049311">
    <property type="entry name" value="GIY_YIG_cat"/>
</dbReference>
<accession>A0A379PPL1</accession>
<evidence type="ECO:0000259" key="3">
    <source>
        <dbReference type="Pfam" id="PF21818"/>
    </source>
</evidence>
<dbReference type="Pfam" id="PF20815">
    <property type="entry name" value="GIY_YIG_2"/>
    <property type="match status" value="1"/>
</dbReference>
<keyword evidence="6" id="KW-1185">Reference proteome</keyword>
<evidence type="ECO:0000313" key="5">
    <source>
        <dbReference type="EMBL" id="SUF09238.1"/>
    </source>
</evidence>
<dbReference type="Pfam" id="PF24698">
    <property type="entry name" value="DUF7662"/>
    <property type="match status" value="1"/>
</dbReference>
<feature type="domain" description="DUF6884" evidence="3">
    <location>
        <begin position="109"/>
        <end position="242"/>
    </location>
</feature>
<dbReference type="InterPro" id="IPR056079">
    <property type="entry name" value="DUF7662"/>
</dbReference>
<feature type="compositionally biased region" description="Low complexity" evidence="1">
    <location>
        <begin position="86"/>
        <end position="97"/>
    </location>
</feature>
<dbReference type="Proteomes" id="UP000254569">
    <property type="component" value="Unassembled WGS sequence"/>
</dbReference>
<evidence type="ECO:0000256" key="1">
    <source>
        <dbReference type="SAM" id="MobiDB-lite"/>
    </source>
</evidence>
<gene>
    <name evidence="5" type="ORF">NCTC13296_04436</name>
</gene>
<proteinExistence type="predicted"/>